<dbReference type="Proteomes" id="UP000271162">
    <property type="component" value="Unassembled WGS sequence"/>
</dbReference>
<sequence>MVGDDGTLVDTPSLDVIFYCSIRVLRITALTFQVVGSSVDSEASGRRVQSQSAFERLILNSGESVIGEGEREDDDNETGNLVEKAESEQAEYERKKASMGKDSIDELAMMMSYEGDSKKKRNSSAESIENVKSKEDSCILNPSNAAESVNSLTNCKLAKTQSARSVVVAPNKKESSPLDVKKKAQEETAEKARKKISVGKTRKRESSRTASPMITPSGSKETAKMMRAVRDKGTSIKTSVRF</sequence>
<evidence type="ECO:0000313" key="2">
    <source>
        <dbReference type="EMBL" id="VDL74931.1"/>
    </source>
</evidence>
<dbReference type="WBParaSite" id="NBR_0001134101-mRNA-1">
    <property type="protein sequence ID" value="NBR_0001134101-mRNA-1"/>
    <property type="gene ID" value="NBR_0001134101"/>
</dbReference>
<proteinExistence type="predicted"/>
<gene>
    <name evidence="2" type="ORF">NBR_LOCUS11342</name>
</gene>
<accession>A0A0N4Y5P6</accession>
<dbReference type="AlphaFoldDB" id="A0A0N4Y5P6"/>
<feature type="region of interest" description="Disordered" evidence="1">
    <location>
        <begin position="115"/>
        <end position="140"/>
    </location>
</feature>
<feature type="compositionally biased region" description="Basic and acidic residues" evidence="1">
    <location>
        <begin position="83"/>
        <end position="96"/>
    </location>
</feature>
<name>A0A0N4Y5P6_NIPBR</name>
<feature type="region of interest" description="Disordered" evidence="1">
    <location>
        <begin position="64"/>
        <end position="103"/>
    </location>
</feature>
<feature type="compositionally biased region" description="Basic residues" evidence="1">
    <location>
        <begin position="192"/>
        <end position="205"/>
    </location>
</feature>
<evidence type="ECO:0000256" key="1">
    <source>
        <dbReference type="SAM" id="MobiDB-lite"/>
    </source>
</evidence>
<feature type="compositionally biased region" description="Polar residues" evidence="1">
    <location>
        <begin position="208"/>
        <end position="220"/>
    </location>
</feature>
<evidence type="ECO:0000313" key="3">
    <source>
        <dbReference type="Proteomes" id="UP000271162"/>
    </source>
</evidence>
<reference evidence="4" key="1">
    <citation type="submission" date="2017-02" db="UniProtKB">
        <authorList>
            <consortium name="WormBaseParasite"/>
        </authorList>
    </citation>
    <scope>IDENTIFICATION</scope>
</reference>
<feature type="compositionally biased region" description="Basic and acidic residues" evidence="1">
    <location>
        <begin position="171"/>
        <end position="191"/>
    </location>
</feature>
<feature type="region of interest" description="Disordered" evidence="1">
    <location>
        <begin position="160"/>
        <end position="223"/>
    </location>
</feature>
<organism evidence="4">
    <name type="scientific">Nippostrongylus brasiliensis</name>
    <name type="common">Rat hookworm</name>
    <dbReference type="NCBI Taxonomy" id="27835"/>
    <lineage>
        <taxon>Eukaryota</taxon>
        <taxon>Metazoa</taxon>
        <taxon>Ecdysozoa</taxon>
        <taxon>Nematoda</taxon>
        <taxon>Chromadorea</taxon>
        <taxon>Rhabditida</taxon>
        <taxon>Rhabditina</taxon>
        <taxon>Rhabditomorpha</taxon>
        <taxon>Strongyloidea</taxon>
        <taxon>Heligmosomidae</taxon>
        <taxon>Nippostrongylus</taxon>
    </lineage>
</organism>
<keyword evidence="3" id="KW-1185">Reference proteome</keyword>
<reference evidence="2 3" key="2">
    <citation type="submission" date="2018-11" db="EMBL/GenBank/DDBJ databases">
        <authorList>
            <consortium name="Pathogen Informatics"/>
        </authorList>
    </citation>
    <scope>NUCLEOTIDE SEQUENCE [LARGE SCALE GENOMIC DNA]</scope>
</reference>
<dbReference type="EMBL" id="UYSL01020504">
    <property type="protein sequence ID" value="VDL74931.1"/>
    <property type="molecule type" value="Genomic_DNA"/>
</dbReference>
<protein>
    <submittedName>
        <fullName evidence="4">Protein TSSC4</fullName>
    </submittedName>
</protein>
<evidence type="ECO:0000313" key="4">
    <source>
        <dbReference type="WBParaSite" id="NBR_0001134101-mRNA-1"/>
    </source>
</evidence>